<feature type="transmembrane region" description="Helical" evidence="10">
    <location>
        <begin position="575"/>
        <end position="596"/>
    </location>
</feature>
<evidence type="ECO:0000256" key="2">
    <source>
        <dbReference type="ARBA" id="ARBA00022692"/>
    </source>
</evidence>
<feature type="transmembrane region" description="Helical" evidence="10">
    <location>
        <begin position="541"/>
        <end position="563"/>
    </location>
</feature>
<evidence type="ECO:0000256" key="7">
    <source>
        <dbReference type="ARBA" id="ARBA00023180"/>
    </source>
</evidence>
<keyword evidence="6 12" id="KW-0675">Receptor</keyword>
<dbReference type="CDD" id="cd15047">
    <property type="entry name" value="7tmC_GABA-B-like"/>
    <property type="match status" value="1"/>
</dbReference>
<feature type="transmembrane region" description="Helical" evidence="10">
    <location>
        <begin position="769"/>
        <end position="790"/>
    </location>
</feature>
<dbReference type="PANTHER" id="PTHR10519">
    <property type="entry name" value="GABA-B RECEPTOR"/>
    <property type="match status" value="1"/>
</dbReference>
<comment type="subcellular location">
    <subcellularLocation>
        <location evidence="1">Membrane</location>
        <topology evidence="1">Multi-pass membrane protein</topology>
    </subcellularLocation>
</comment>
<evidence type="ECO:0000256" key="3">
    <source>
        <dbReference type="ARBA" id="ARBA00022989"/>
    </source>
</evidence>
<evidence type="ECO:0000256" key="5">
    <source>
        <dbReference type="ARBA" id="ARBA00023136"/>
    </source>
</evidence>
<protein>
    <submittedName>
        <fullName evidence="12">GABA-B receptor-like protein</fullName>
    </submittedName>
</protein>
<evidence type="ECO:0000256" key="4">
    <source>
        <dbReference type="ARBA" id="ARBA00023040"/>
    </source>
</evidence>
<dbReference type="InterPro" id="IPR017978">
    <property type="entry name" value="GPCR_3_C"/>
</dbReference>
<dbReference type="SUPFAM" id="SSF53850">
    <property type="entry name" value="Periplasmic binding protein-like II"/>
    <property type="match status" value="1"/>
</dbReference>
<keyword evidence="3 10" id="KW-1133">Transmembrane helix</keyword>
<feature type="transmembrane region" description="Helical" evidence="10">
    <location>
        <begin position="740"/>
        <end position="763"/>
    </location>
</feature>
<proteinExistence type="predicted"/>
<dbReference type="PROSITE" id="PS50259">
    <property type="entry name" value="G_PROTEIN_RECEP_F3_4"/>
    <property type="match status" value="1"/>
</dbReference>
<feature type="transmembrane region" description="Helical" evidence="10">
    <location>
        <begin position="616"/>
        <end position="635"/>
    </location>
</feature>
<feature type="transmembrane region" description="Helical" evidence="10">
    <location>
        <begin position="656"/>
        <end position="677"/>
    </location>
</feature>
<reference evidence="12" key="1">
    <citation type="submission" date="2023-06" db="EMBL/GenBank/DDBJ databases">
        <title>Survivors Of The Sea: Transcriptome response of Skeletonema marinoi to long-term dormancy.</title>
        <authorList>
            <person name="Pinder M.I.M."/>
            <person name="Kourtchenko O."/>
            <person name="Robertson E.K."/>
            <person name="Larsson T."/>
            <person name="Maumus F."/>
            <person name="Osuna-Cruz C.M."/>
            <person name="Vancaester E."/>
            <person name="Stenow R."/>
            <person name="Vandepoele K."/>
            <person name="Ploug H."/>
            <person name="Bruchert V."/>
            <person name="Godhe A."/>
            <person name="Topel M."/>
        </authorList>
    </citation>
    <scope>NUCLEOTIDE SEQUENCE</scope>
    <source>
        <strain evidence="12">R05AC</strain>
    </source>
</reference>
<dbReference type="AlphaFoldDB" id="A0AAD8YEB9"/>
<keyword evidence="5 10" id="KW-0472">Membrane</keyword>
<organism evidence="12 13">
    <name type="scientific">Skeletonema marinoi</name>
    <dbReference type="NCBI Taxonomy" id="267567"/>
    <lineage>
        <taxon>Eukaryota</taxon>
        <taxon>Sar</taxon>
        <taxon>Stramenopiles</taxon>
        <taxon>Ochrophyta</taxon>
        <taxon>Bacillariophyta</taxon>
        <taxon>Coscinodiscophyceae</taxon>
        <taxon>Thalassiosirophycidae</taxon>
        <taxon>Thalassiosirales</taxon>
        <taxon>Skeletonemataceae</taxon>
        <taxon>Skeletonema</taxon>
        <taxon>Skeletonema marinoi-dohrnii complex</taxon>
    </lineage>
</organism>
<evidence type="ECO:0000256" key="9">
    <source>
        <dbReference type="SAM" id="MobiDB-lite"/>
    </source>
</evidence>
<sequence>MATNTTDNTTGILLADGGCNITTATCNSCCSAPPSNTTSEEEPEAVIKVFMFEYRSQEFVELIGPRFEEHTNGRVKVDVSVVPWAEGDTFDTFLSEIENGARLGLGLYDVFVGSPVIVGTGAPYNGFADMTEYIKTNYLEEWLDIFPGFRESFSSYNGKILMIPFDGDLLHLFYNKDILEYYNFQPPRTWQEYNDIAEQVHNKVFPPTNKTLVGSCLGRAYGIGNAWTAQVLSSMTQTHGASQGSLFDTKDMTPLTSAALVETLKILERQLKYGHPDELNRYIDLNQISMENEECMLSLNWGHAFVQSSNQGRLGVGRVPGSQKVLDRETGKLVTCNKDICPNAVYYDDIGFVNYAPFAGGGWGGAVNGNISVEKKKLAMEFLTFFASKEESRKWVIPKVGSREYYAGYDAYRLSHMNVEDYVEQGFDRESTDAYLYSIKEGLASPNLVLEIRFPEVAKIWSILDIAVINHLNTTKGITATDPMRRDVMTDVNANWTKIISDYDARATMEKMEKMLPQYQKLRGVYGELNENKNLIGDVRWVGYALGFVIIAMALLFGGWVAINRKHRVVKISQPIFLHLICFGVVVLSCAIFPLGIDDSGSTERGRDAACASIPWLVSLGLSLIFSALFSKLWRINKVFAAAATMKRVVVTAKDVLTPFAILMTLNFIVLLSWTLVDPMVFERVYTDELTSYGRCVPQGNQWNGFVATLAILNFTALVLVNVQAYHARSINDELSESKYIGLATLSMFQILLVGIPLLAIVYDTPSAYFFVWCGIIFIICTTILLLIFVPKVIRWKSGASDRSTTANKFSSNWSHGNNASSAPSYSSQVENKNASRGDKRVSFDDKESELIHREKMDEIKDLVMEKHNIDITSIILKVERADEAVPVADYAQPESMADESA</sequence>
<evidence type="ECO:0000313" key="13">
    <source>
        <dbReference type="Proteomes" id="UP001224775"/>
    </source>
</evidence>
<dbReference type="Pfam" id="PF13416">
    <property type="entry name" value="SBP_bac_8"/>
    <property type="match status" value="1"/>
</dbReference>
<dbReference type="PRINTS" id="PR01176">
    <property type="entry name" value="GABABRECEPTR"/>
</dbReference>
<evidence type="ECO:0000259" key="11">
    <source>
        <dbReference type="PROSITE" id="PS50259"/>
    </source>
</evidence>
<keyword evidence="13" id="KW-1185">Reference proteome</keyword>
<feature type="transmembrane region" description="Helical" evidence="10">
    <location>
        <begin position="706"/>
        <end position="728"/>
    </location>
</feature>
<keyword evidence="8" id="KW-0807">Transducer</keyword>
<dbReference type="GO" id="GO:0038039">
    <property type="term" value="C:G protein-coupled receptor heterodimeric complex"/>
    <property type="evidence" value="ECO:0007669"/>
    <property type="project" value="TreeGrafter"/>
</dbReference>
<dbReference type="InterPro" id="IPR002455">
    <property type="entry name" value="GPCR3_GABA-B"/>
</dbReference>
<evidence type="ECO:0000256" key="10">
    <source>
        <dbReference type="SAM" id="Phobius"/>
    </source>
</evidence>
<gene>
    <name evidence="12" type="ORF">QTG54_006056</name>
</gene>
<keyword evidence="7" id="KW-0325">Glycoprotein</keyword>
<comment type="caution">
    <text evidence="12">The sequence shown here is derived from an EMBL/GenBank/DDBJ whole genome shotgun (WGS) entry which is preliminary data.</text>
</comment>
<dbReference type="Gene3D" id="3.40.190.10">
    <property type="entry name" value="Periplasmic binding protein-like II"/>
    <property type="match status" value="1"/>
</dbReference>
<evidence type="ECO:0000256" key="1">
    <source>
        <dbReference type="ARBA" id="ARBA00004141"/>
    </source>
</evidence>
<evidence type="ECO:0000256" key="6">
    <source>
        <dbReference type="ARBA" id="ARBA00023170"/>
    </source>
</evidence>
<keyword evidence="4" id="KW-0297">G-protein coupled receptor</keyword>
<accession>A0AAD8YEB9</accession>
<dbReference type="EMBL" id="JATAAI010000009">
    <property type="protein sequence ID" value="KAK1743435.1"/>
    <property type="molecule type" value="Genomic_DNA"/>
</dbReference>
<name>A0AAD8YEB9_9STRA</name>
<feature type="domain" description="G-protein coupled receptors family 3 profile" evidence="11">
    <location>
        <begin position="609"/>
        <end position="793"/>
    </location>
</feature>
<dbReference type="Proteomes" id="UP001224775">
    <property type="component" value="Unassembled WGS sequence"/>
</dbReference>
<evidence type="ECO:0000256" key="8">
    <source>
        <dbReference type="ARBA" id="ARBA00023224"/>
    </source>
</evidence>
<dbReference type="PANTHER" id="PTHR10519:SF20">
    <property type="entry name" value="G-PROTEIN COUPLED RECEPTOR 156-RELATED"/>
    <property type="match status" value="1"/>
</dbReference>
<keyword evidence="2 10" id="KW-0812">Transmembrane</keyword>
<evidence type="ECO:0000313" key="12">
    <source>
        <dbReference type="EMBL" id="KAK1743435.1"/>
    </source>
</evidence>
<feature type="compositionally biased region" description="Polar residues" evidence="9">
    <location>
        <begin position="808"/>
        <end position="833"/>
    </location>
</feature>
<dbReference type="InterPro" id="IPR006059">
    <property type="entry name" value="SBP"/>
</dbReference>
<feature type="region of interest" description="Disordered" evidence="9">
    <location>
        <begin position="808"/>
        <end position="842"/>
    </location>
</feature>
<dbReference type="Pfam" id="PF00003">
    <property type="entry name" value="7tm_3"/>
    <property type="match status" value="1"/>
</dbReference>
<dbReference type="GO" id="GO:0004965">
    <property type="term" value="F:G protein-coupled GABA receptor activity"/>
    <property type="evidence" value="ECO:0007669"/>
    <property type="project" value="InterPro"/>
</dbReference>